<proteinExistence type="predicted"/>
<dbReference type="Pfam" id="PF01425">
    <property type="entry name" value="Amidase"/>
    <property type="match status" value="1"/>
</dbReference>
<evidence type="ECO:0000259" key="1">
    <source>
        <dbReference type="Pfam" id="PF01425"/>
    </source>
</evidence>
<reference evidence="2 3" key="1">
    <citation type="journal article" date="2019" name="PLoS Biol.">
        <title>Sex chromosomes control vertical transmission of feminizing Wolbachia symbionts in an isopod.</title>
        <authorList>
            <person name="Becking T."/>
            <person name="Chebbi M.A."/>
            <person name="Giraud I."/>
            <person name="Moumen B."/>
            <person name="Laverre T."/>
            <person name="Caubet Y."/>
            <person name="Peccoud J."/>
            <person name="Gilbert C."/>
            <person name="Cordaux R."/>
        </authorList>
    </citation>
    <scope>NUCLEOTIDE SEQUENCE [LARGE SCALE GENOMIC DNA]</scope>
    <source>
        <strain evidence="2">ANa2</strain>
        <tissue evidence="2">Whole body excluding digestive tract and cuticle</tissue>
    </source>
</reference>
<dbReference type="AlphaFoldDB" id="A0A5N5T3I0"/>
<dbReference type="InterPro" id="IPR023631">
    <property type="entry name" value="Amidase_dom"/>
</dbReference>
<feature type="domain" description="Amidase" evidence="1">
    <location>
        <begin position="1"/>
        <end position="128"/>
    </location>
</feature>
<gene>
    <name evidence="2" type="primary">FAAH2_3</name>
    <name evidence="2" type="ORF">Anas_13351</name>
</gene>
<dbReference type="SUPFAM" id="SSF75304">
    <property type="entry name" value="Amidase signature (AS) enzymes"/>
    <property type="match status" value="1"/>
</dbReference>
<sequence length="140" mass="15088">MKEAGAINLGMTNVPELCMWWETYNTIYGRTNCAYDVNRTTGGSSGGEGSLQSACGTPLSVGSDIGGSIRLPSFFNGVFGHKPTSDVISNEGTEPSLLGIYDSLCVTGPICKYVDDLYLMYKVLAGKNLRLLSLDKKVRF</sequence>
<dbReference type="GO" id="GO:0016787">
    <property type="term" value="F:hydrolase activity"/>
    <property type="evidence" value="ECO:0007669"/>
    <property type="project" value="UniProtKB-KW"/>
</dbReference>
<protein>
    <submittedName>
        <fullName evidence="2">Fatty-acid amide hydrolase 2</fullName>
    </submittedName>
</protein>
<comment type="caution">
    <text evidence="2">The sequence shown here is derived from an EMBL/GenBank/DDBJ whole genome shotgun (WGS) entry which is preliminary data.</text>
</comment>
<dbReference type="OrthoDB" id="6428749at2759"/>
<dbReference type="Gene3D" id="3.90.1300.10">
    <property type="entry name" value="Amidase signature (AS) domain"/>
    <property type="match status" value="1"/>
</dbReference>
<evidence type="ECO:0000313" key="2">
    <source>
        <dbReference type="EMBL" id="KAB7501074.1"/>
    </source>
</evidence>
<dbReference type="PANTHER" id="PTHR43372:SF4">
    <property type="entry name" value="FATTY-ACID AMIDE HYDROLASE 2"/>
    <property type="match status" value="1"/>
</dbReference>
<dbReference type="Proteomes" id="UP000326759">
    <property type="component" value="Unassembled WGS sequence"/>
</dbReference>
<dbReference type="GO" id="GO:0012505">
    <property type="term" value="C:endomembrane system"/>
    <property type="evidence" value="ECO:0007669"/>
    <property type="project" value="TreeGrafter"/>
</dbReference>
<dbReference type="EMBL" id="SEYY01011813">
    <property type="protein sequence ID" value="KAB7501074.1"/>
    <property type="molecule type" value="Genomic_DNA"/>
</dbReference>
<feature type="non-terminal residue" evidence="2">
    <location>
        <position position="140"/>
    </location>
</feature>
<evidence type="ECO:0000313" key="3">
    <source>
        <dbReference type="Proteomes" id="UP000326759"/>
    </source>
</evidence>
<dbReference type="PANTHER" id="PTHR43372">
    <property type="entry name" value="FATTY-ACID AMIDE HYDROLASE"/>
    <property type="match status" value="1"/>
</dbReference>
<keyword evidence="2" id="KW-0378">Hydrolase</keyword>
<name>A0A5N5T3I0_9CRUS</name>
<dbReference type="InterPro" id="IPR052739">
    <property type="entry name" value="FAAH2"/>
</dbReference>
<keyword evidence="3" id="KW-1185">Reference proteome</keyword>
<dbReference type="InterPro" id="IPR036928">
    <property type="entry name" value="AS_sf"/>
</dbReference>
<accession>A0A5N5T3I0</accession>
<organism evidence="2 3">
    <name type="scientific">Armadillidium nasatum</name>
    <dbReference type="NCBI Taxonomy" id="96803"/>
    <lineage>
        <taxon>Eukaryota</taxon>
        <taxon>Metazoa</taxon>
        <taxon>Ecdysozoa</taxon>
        <taxon>Arthropoda</taxon>
        <taxon>Crustacea</taxon>
        <taxon>Multicrustacea</taxon>
        <taxon>Malacostraca</taxon>
        <taxon>Eumalacostraca</taxon>
        <taxon>Peracarida</taxon>
        <taxon>Isopoda</taxon>
        <taxon>Oniscidea</taxon>
        <taxon>Crinocheta</taxon>
        <taxon>Armadillidiidae</taxon>
        <taxon>Armadillidium</taxon>
    </lineage>
</organism>